<feature type="region of interest" description="Disordered" evidence="2">
    <location>
        <begin position="1"/>
        <end position="33"/>
    </location>
</feature>
<feature type="coiled-coil region" evidence="1">
    <location>
        <begin position="328"/>
        <end position="412"/>
    </location>
</feature>
<reference evidence="4" key="1">
    <citation type="journal article" date="2020" name="Stud. Mycol.">
        <title>101 Dothideomycetes genomes: a test case for predicting lifestyles and emergence of pathogens.</title>
        <authorList>
            <person name="Haridas S."/>
            <person name="Albert R."/>
            <person name="Binder M."/>
            <person name="Bloem J."/>
            <person name="Labutti K."/>
            <person name="Salamov A."/>
            <person name="Andreopoulos B."/>
            <person name="Baker S."/>
            <person name="Barry K."/>
            <person name="Bills G."/>
            <person name="Bluhm B."/>
            <person name="Cannon C."/>
            <person name="Castanera R."/>
            <person name="Culley D."/>
            <person name="Daum C."/>
            <person name="Ezra D."/>
            <person name="Gonzalez J."/>
            <person name="Henrissat B."/>
            <person name="Kuo A."/>
            <person name="Liang C."/>
            <person name="Lipzen A."/>
            <person name="Lutzoni F."/>
            <person name="Magnuson J."/>
            <person name="Mondo S."/>
            <person name="Nolan M."/>
            <person name="Ohm R."/>
            <person name="Pangilinan J."/>
            <person name="Park H.-J."/>
            <person name="Ramirez L."/>
            <person name="Alfaro M."/>
            <person name="Sun H."/>
            <person name="Tritt A."/>
            <person name="Yoshinaga Y."/>
            <person name="Zwiers L.-H."/>
            <person name="Turgeon B."/>
            <person name="Goodwin S."/>
            <person name="Spatafora J."/>
            <person name="Crous P."/>
            <person name="Grigoriev I."/>
        </authorList>
    </citation>
    <scope>NUCLEOTIDE SEQUENCE</scope>
    <source>
        <strain evidence="4">CBS 119925</strain>
    </source>
</reference>
<evidence type="ECO:0000256" key="1">
    <source>
        <dbReference type="SAM" id="Coils"/>
    </source>
</evidence>
<dbReference type="GO" id="GO:0005525">
    <property type="term" value="F:GTP binding"/>
    <property type="evidence" value="ECO:0007669"/>
    <property type="project" value="InterPro"/>
</dbReference>
<dbReference type="EMBL" id="MU006580">
    <property type="protein sequence ID" value="KAF2745785.1"/>
    <property type="molecule type" value="Genomic_DNA"/>
</dbReference>
<evidence type="ECO:0000259" key="3">
    <source>
        <dbReference type="Pfam" id="PF01926"/>
    </source>
</evidence>
<keyword evidence="5" id="KW-1185">Reference proteome</keyword>
<feature type="compositionally biased region" description="Basic and acidic residues" evidence="2">
    <location>
        <begin position="1"/>
        <end position="16"/>
    </location>
</feature>
<dbReference type="AlphaFoldDB" id="A0A6A6V5L8"/>
<feature type="coiled-coil region" evidence="1">
    <location>
        <begin position="256"/>
        <end position="286"/>
    </location>
</feature>
<proteinExistence type="predicted"/>
<evidence type="ECO:0000313" key="4">
    <source>
        <dbReference type="EMBL" id="KAF2745785.1"/>
    </source>
</evidence>
<keyword evidence="1" id="KW-0175">Coiled coil</keyword>
<evidence type="ECO:0000313" key="5">
    <source>
        <dbReference type="Proteomes" id="UP000799440"/>
    </source>
</evidence>
<sequence>MKEMAVSRRAIKDAGSREGPVLDSSYYQSRSPSPIKTSDLAILIMGVTGSGKSTFISRLTEANVGIGHSLESCTAEVEGYTIKGPRGENIYLIDTPGFDDTQISDVDLLQKIASTLEAMYRKDDIRFAGLIYMHRITDQRVAGSSLKSLRIFEKLCGEENYPCVILVTTMWNLLSDADQRGMGEQRLDTLKSKEEFFGKMVAGGAKSMRDDGTLKSAHEIIGRIAQQKSRVITALQRELADVGRTLEETAVGAFLREHLEQARQRFERERAELEEALEEARRDQDDDLVSTISDQCRELDERLRRTVVDEAGLSATQQDLSTFGTEWCRRLQMEAERSQQDVRRCQLQMLALEEELRKREYEHEYEMKLAKKKAKGDRRATEKDLSRYEKEMRALQEELARSREESAAKEAYLHKSRNRKGFWSKFFEFWDPDAEEKTENKLRLQSGSYTMNLMRSQRSSSGHNVDPTIERVSRRLKKSMRFPTHVSDQSYFDMQRHPGETTHRYESAHGVHESRIRTEPMPRRTGTWHGDDYHSASVEVSISQGPARRITPPLPYYRRV</sequence>
<dbReference type="Proteomes" id="UP000799440">
    <property type="component" value="Unassembled WGS sequence"/>
</dbReference>
<feature type="domain" description="G" evidence="3">
    <location>
        <begin position="42"/>
        <end position="110"/>
    </location>
</feature>
<dbReference type="InterPro" id="IPR006073">
    <property type="entry name" value="GTP-bd"/>
</dbReference>
<organism evidence="4 5">
    <name type="scientific">Sporormia fimetaria CBS 119925</name>
    <dbReference type="NCBI Taxonomy" id="1340428"/>
    <lineage>
        <taxon>Eukaryota</taxon>
        <taxon>Fungi</taxon>
        <taxon>Dikarya</taxon>
        <taxon>Ascomycota</taxon>
        <taxon>Pezizomycotina</taxon>
        <taxon>Dothideomycetes</taxon>
        <taxon>Pleosporomycetidae</taxon>
        <taxon>Pleosporales</taxon>
        <taxon>Sporormiaceae</taxon>
        <taxon>Sporormia</taxon>
    </lineage>
</organism>
<accession>A0A6A6V5L8</accession>
<dbReference type="OrthoDB" id="8954335at2759"/>
<dbReference type="SUPFAM" id="SSF52540">
    <property type="entry name" value="P-loop containing nucleoside triphosphate hydrolases"/>
    <property type="match status" value="1"/>
</dbReference>
<dbReference type="Pfam" id="PF01926">
    <property type="entry name" value="MMR_HSR1"/>
    <property type="match status" value="1"/>
</dbReference>
<gene>
    <name evidence="4" type="ORF">M011DRAFT_459693</name>
</gene>
<dbReference type="CDD" id="cd00882">
    <property type="entry name" value="Ras_like_GTPase"/>
    <property type="match status" value="1"/>
</dbReference>
<protein>
    <recommendedName>
        <fullName evidence="3">G domain-containing protein</fullName>
    </recommendedName>
</protein>
<name>A0A6A6V5L8_9PLEO</name>
<dbReference type="InterPro" id="IPR027417">
    <property type="entry name" value="P-loop_NTPase"/>
</dbReference>
<evidence type="ECO:0000256" key="2">
    <source>
        <dbReference type="SAM" id="MobiDB-lite"/>
    </source>
</evidence>
<dbReference type="Gene3D" id="3.40.50.300">
    <property type="entry name" value="P-loop containing nucleotide triphosphate hydrolases"/>
    <property type="match status" value="1"/>
</dbReference>